<keyword evidence="15" id="KW-1185">Reference proteome</keyword>
<keyword evidence="5 11" id="KW-0698">rRNA processing</keyword>
<name>W3XBS1_PESFW</name>
<evidence type="ECO:0000256" key="6">
    <source>
        <dbReference type="ARBA" id="ARBA00022884"/>
    </source>
</evidence>
<gene>
    <name evidence="14" type="ORF">PFICI_04502</name>
</gene>
<dbReference type="HOGENOM" id="CLU_040185_0_2_1"/>
<dbReference type="Pfam" id="PF17903">
    <property type="entry name" value="KH_KRR1_1st"/>
    <property type="match status" value="1"/>
</dbReference>
<keyword evidence="4 11" id="KW-0690">Ribosome biogenesis</keyword>
<comment type="subunit">
    <text evidence="10">Component of the ribosomal small subunit (SSU) processome composed of at least 40 protein subunits and snoRNA U3. Interacts with snoRNA U3. Interacts with MPP10, KRI1 and with ribosomal proteins RPS1A, RPS4A, RPS4B, RPS8A, RPS8B, RPS11A, RPS11B, RPS13, RPS24, RPS25, RPL4A, RPL7B, RPL8, RPL23, RPL25 and RPL28.</text>
</comment>
<evidence type="ECO:0000256" key="4">
    <source>
        <dbReference type="ARBA" id="ARBA00022517"/>
    </source>
</evidence>
<dbReference type="FunFam" id="3.30.1370.10:FF:000011">
    <property type="entry name" value="KRR1 small subunit processome component"/>
    <property type="match status" value="1"/>
</dbReference>
<protein>
    <recommendedName>
        <fullName evidence="3 11">KRR1 small subunit processome component</fullName>
    </recommendedName>
    <alternativeName>
        <fullName evidence="11">KRR-R motif-containing protein 1</fullName>
    </alternativeName>
</protein>
<dbReference type="OMA" id="TPDIDKW"/>
<evidence type="ECO:0000256" key="10">
    <source>
        <dbReference type="ARBA" id="ARBA00025908"/>
    </source>
</evidence>
<dbReference type="GO" id="GO:0000447">
    <property type="term" value="P:endonucleolytic cleavage in ITS1 to separate SSU-rRNA from 5.8S rRNA and LSU-rRNA from tricistronic rRNA transcript (SSU-rRNA, 5.8S rRNA, LSU-rRNA)"/>
    <property type="evidence" value="ECO:0007669"/>
    <property type="project" value="EnsemblFungi"/>
</dbReference>
<evidence type="ECO:0000256" key="7">
    <source>
        <dbReference type="ARBA" id="ARBA00023242"/>
    </source>
</evidence>
<comment type="subcellular location">
    <subcellularLocation>
        <location evidence="1 11">Nucleus</location>
        <location evidence="1 11">Nucleolus</location>
    </subcellularLocation>
</comment>
<dbReference type="GO" id="GO:0003723">
    <property type="term" value="F:RNA binding"/>
    <property type="evidence" value="ECO:0007669"/>
    <property type="project" value="UniProtKB-KW"/>
</dbReference>
<evidence type="ECO:0000256" key="2">
    <source>
        <dbReference type="ARBA" id="ARBA00009344"/>
    </source>
</evidence>
<evidence type="ECO:0000313" key="15">
    <source>
        <dbReference type="Proteomes" id="UP000030651"/>
    </source>
</evidence>
<dbReference type="SMR" id="W3XBS1"/>
<dbReference type="InterPro" id="IPR048548">
    <property type="entry name" value="KRR1-like_KH2"/>
</dbReference>
<evidence type="ECO:0000259" key="13">
    <source>
        <dbReference type="SMART" id="SM00322"/>
    </source>
</evidence>
<dbReference type="InterPro" id="IPR004087">
    <property type="entry name" value="KH_dom"/>
</dbReference>
<dbReference type="FunFam" id="3.30.1370.10:FF:000014">
    <property type="entry name" value="KRR1 small subunit processome component"/>
    <property type="match status" value="1"/>
</dbReference>
<dbReference type="GeneID" id="19269515"/>
<evidence type="ECO:0000256" key="8">
    <source>
        <dbReference type="ARBA" id="ARBA00023274"/>
    </source>
</evidence>
<dbReference type="InterPro" id="IPR048549">
    <property type="entry name" value="KRR1-like_KH2_euk"/>
</dbReference>
<comment type="function">
    <text evidence="9">Required for 40S ribosome biogenesis. Involved in nucleolar processing of pre-18S ribosomal RNA and ribosome assembly. Essential for vegetative growth.</text>
</comment>
<feature type="domain" description="K Homology" evidence="13">
    <location>
        <begin position="119"/>
        <end position="191"/>
    </location>
</feature>
<dbReference type="AlphaFoldDB" id="W3XBS1"/>
<keyword evidence="6 11" id="KW-0694">RNA-binding</keyword>
<dbReference type="EMBL" id="KI912111">
    <property type="protein sequence ID" value="ETS82626.1"/>
    <property type="molecule type" value="Genomic_DNA"/>
</dbReference>
<dbReference type="SUPFAM" id="SSF54791">
    <property type="entry name" value="Eukaryotic type KH-domain (KH-domain type I)"/>
    <property type="match status" value="1"/>
</dbReference>
<evidence type="ECO:0000256" key="5">
    <source>
        <dbReference type="ARBA" id="ARBA00022552"/>
    </source>
</evidence>
<dbReference type="PIRSF" id="PIRSF006515">
    <property type="entry name" value="KRR1"/>
    <property type="match status" value="1"/>
</dbReference>
<dbReference type="Gene3D" id="3.30.1370.10">
    <property type="entry name" value="K Homology domain, type 1"/>
    <property type="match status" value="2"/>
</dbReference>
<dbReference type="InterPro" id="IPR024166">
    <property type="entry name" value="rRNA_assembly_KRR1"/>
</dbReference>
<dbReference type="CDD" id="cd22393">
    <property type="entry name" value="KH-I_KRR1_rpt1"/>
    <property type="match status" value="1"/>
</dbReference>
<organism evidence="14 15">
    <name type="scientific">Pestalotiopsis fici (strain W106-1 / CGMCC3.15140)</name>
    <dbReference type="NCBI Taxonomy" id="1229662"/>
    <lineage>
        <taxon>Eukaryota</taxon>
        <taxon>Fungi</taxon>
        <taxon>Dikarya</taxon>
        <taxon>Ascomycota</taxon>
        <taxon>Pezizomycotina</taxon>
        <taxon>Sordariomycetes</taxon>
        <taxon>Xylariomycetidae</taxon>
        <taxon>Amphisphaeriales</taxon>
        <taxon>Sporocadaceae</taxon>
        <taxon>Pestalotiopsis</taxon>
    </lineage>
</organism>
<evidence type="ECO:0000256" key="1">
    <source>
        <dbReference type="ARBA" id="ARBA00004604"/>
    </source>
</evidence>
<dbReference type="SMART" id="SM00322">
    <property type="entry name" value="KH"/>
    <property type="match status" value="1"/>
</dbReference>
<reference evidence="15" key="1">
    <citation type="journal article" date="2015" name="BMC Genomics">
        <title>Genomic and transcriptomic analysis of the endophytic fungus Pestalotiopsis fici reveals its lifestyle and high potential for synthesis of natural products.</title>
        <authorList>
            <person name="Wang X."/>
            <person name="Zhang X."/>
            <person name="Liu L."/>
            <person name="Xiang M."/>
            <person name="Wang W."/>
            <person name="Sun X."/>
            <person name="Che Y."/>
            <person name="Guo L."/>
            <person name="Liu G."/>
            <person name="Guo L."/>
            <person name="Wang C."/>
            <person name="Yin W.B."/>
            <person name="Stadler M."/>
            <person name="Zhang X."/>
            <person name="Liu X."/>
        </authorList>
    </citation>
    <scope>NUCLEOTIDE SEQUENCE [LARGE SCALE GENOMIC DNA]</scope>
    <source>
        <strain evidence="15">W106-1 / CGMCC3.15140</strain>
    </source>
</reference>
<dbReference type="FunCoup" id="W3XBS1">
    <property type="interactions" value="1070"/>
</dbReference>
<dbReference type="Pfam" id="PF21800">
    <property type="entry name" value="KH_KRR1_2nd"/>
    <property type="match status" value="1"/>
</dbReference>
<keyword evidence="7 11" id="KW-0539">Nucleus</keyword>
<dbReference type="OrthoDB" id="441223at2759"/>
<feature type="compositionally biased region" description="Basic and acidic residues" evidence="12">
    <location>
        <begin position="271"/>
        <end position="304"/>
    </location>
</feature>
<dbReference type="eggNOG" id="KOG2874">
    <property type="taxonomic scope" value="Eukaryota"/>
</dbReference>
<evidence type="ECO:0000313" key="14">
    <source>
        <dbReference type="EMBL" id="ETS82626.1"/>
    </source>
</evidence>
<dbReference type="KEGG" id="pfy:PFICI_04502"/>
<comment type="similarity">
    <text evidence="2 11">Belongs to the KRR1 family.</text>
</comment>
<evidence type="ECO:0000256" key="11">
    <source>
        <dbReference type="PIRNR" id="PIRNR006515"/>
    </source>
</evidence>
<evidence type="ECO:0000256" key="9">
    <source>
        <dbReference type="ARBA" id="ARBA00024668"/>
    </source>
</evidence>
<dbReference type="Proteomes" id="UP000030651">
    <property type="component" value="Unassembled WGS sequence"/>
</dbReference>
<proteinExistence type="inferred from homology"/>
<evidence type="ECO:0000256" key="3">
    <source>
        <dbReference type="ARBA" id="ARBA00017405"/>
    </source>
</evidence>
<dbReference type="InParanoid" id="W3XBS1"/>
<dbReference type="RefSeq" id="XP_007831274.1">
    <property type="nucleotide sequence ID" value="XM_007833083.1"/>
</dbReference>
<dbReference type="PANTHER" id="PTHR12581">
    <property type="entry name" value="HIV-1 REV BINDING PROTEIN 2, 3"/>
    <property type="match status" value="1"/>
</dbReference>
<dbReference type="GO" id="GO:0030688">
    <property type="term" value="C:preribosome, small subunit precursor"/>
    <property type="evidence" value="ECO:0007669"/>
    <property type="project" value="EnsemblFungi"/>
</dbReference>
<feature type="region of interest" description="Disordered" evidence="12">
    <location>
        <begin position="271"/>
        <end position="325"/>
    </location>
</feature>
<accession>W3XBS1</accession>
<dbReference type="InterPro" id="IPR041174">
    <property type="entry name" value="KRR1-like_KH1"/>
</dbReference>
<dbReference type="PANTHER" id="PTHR12581:SF0">
    <property type="entry name" value="KRR1 SMALL SUBUNIT PROCESSOME COMPONENT HOMOLOG"/>
    <property type="match status" value="1"/>
</dbReference>
<sequence>MPSIYNKDKPWDTEDIDKWKVDPFKPEDNVGGHFVEESSFATLFPKYREVYLREAWPLVTKSLEKHGIACTLDLVEGSMTVKTTRKTFDPAAILNARDLIRLLARSVPAPQAVRILEDGVACDIIKIRSLVRNKEKFVKRRQRILGPGGTTLKALELLTSTYILVHGNTVSVMGPYKGLKEVRRVVEDCMDNVHPIYKVKELMVKQELMKDPTLANESWDRFLPNYKARNLSKRHVPHNVTDKAKKVYTPFPPAQEKSKVDLQIEAGEYHVGKEAKKRIAQEERMEKQKIKKEEKKREREKDFVAPEEGTDRKKKKRKTKTEDED</sequence>
<dbReference type="GO" id="GO:0032040">
    <property type="term" value="C:small-subunit processome"/>
    <property type="evidence" value="ECO:0007669"/>
    <property type="project" value="EnsemblFungi"/>
</dbReference>
<dbReference type="InterPro" id="IPR048550">
    <property type="entry name" value="KRR1-like_KH1_euk"/>
</dbReference>
<dbReference type="STRING" id="1229662.W3XBS1"/>
<dbReference type="CDD" id="cd22394">
    <property type="entry name" value="KH-I_KRR1_rpt2"/>
    <property type="match status" value="1"/>
</dbReference>
<dbReference type="InterPro" id="IPR036612">
    <property type="entry name" value="KH_dom_type_1_sf"/>
</dbReference>
<keyword evidence="8 11" id="KW-0687">Ribonucleoprotein</keyword>
<evidence type="ECO:0000256" key="12">
    <source>
        <dbReference type="SAM" id="MobiDB-lite"/>
    </source>
</evidence>